<organism evidence="2 3">
    <name type="scientific">Candidatus Woesebacteria bacterium GW2011_GWA1_40_43</name>
    <dbReference type="NCBI Taxonomy" id="1618553"/>
    <lineage>
        <taxon>Bacteria</taxon>
        <taxon>Candidatus Woeseibacteriota</taxon>
    </lineage>
</organism>
<dbReference type="PANTHER" id="PTHR10513">
    <property type="entry name" value="DEOXYNUCLEOSIDE KINASE"/>
    <property type="match status" value="1"/>
</dbReference>
<dbReference type="EMBL" id="LBZA01000031">
    <property type="protein sequence ID" value="KKR63166.1"/>
    <property type="molecule type" value="Genomic_DNA"/>
</dbReference>
<dbReference type="InterPro" id="IPR050566">
    <property type="entry name" value="Deoxyribonucleoside_kinase"/>
</dbReference>
<dbReference type="InterPro" id="IPR027417">
    <property type="entry name" value="P-loop_NTPase"/>
</dbReference>
<dbReference type="InterPro" id="IPR031314">
    <property type="entry name" value="DNK_dom"/>
</dbReference>
<sequence>MVESIEGKETLEKKPLVIGLVGCLASGKTTLSEELARRWGIEPIEENYPANPFLEKFYKDPKEYSFKSQVFFLSSKVEQLKSIDRSKVSLIDPELNMDFIYAKTHFKMGWMNENEWNLYQNIFFTITTKDSLVYPDMHIVVAADQEELKQRIIDRGRNYEMGILKNYPEYLERLSESVHEWGMKGENNSYKFIANTSAGGSSGNVEQLADRVESHICREFGTNGKFVLPKIKPALVVENYDIFPGSGGDVSRLRR</sequence>
<dbReference type="GO" id="GO:0005737">
    <property type="term" value="C:cytoplasm"/>
    <property type="evidence" value="ECO:0007669"/>
    <property type="project" value="TreeGrafter"/>
</dbReference>
<proteinExistence type="predicted"/>
<protein>
    <submittedName>
        <fullName evidence="2">Deoxyadenosine kinase</fullName>
    </submittedName>
</protein>
<dbReference type="PANTHER" id="PTHR10513:SF35">
    <property type="entry name" value="DEOXYADENOSINE KINASE"/>
    <property type="match status" value="1"/>
</dbReference>
<gene>
    <name evidence="2" type="ORF">UU02_C0031G0020</name>
</gene>
<accession>A0A0G0SLD2</accession>
<name>A0A0G0SLD2_9BACT</name>
<evidence type="ECO:0000313" key="2">
    <source>
        <dbReference type="EMBL" id="KKR63166.1"/>
    </source>
</evidence>
<reference evidence="2 3" key="1">
    <citation type="journal article" date="2015" name="Nature">
        <title>rRNA introns, odd ribosomes, and small enigmatic genomes across a large radiation of phyla.</title>
        <authorList>
            <person name="Brown C.T."/>
            <person name="Hug L.A."/>
            <person name="Thomas B.C."/>
            <person name="Sharon I."/>
            <person name="Castelle C.J."/>
            <person name="Singh A."/>
            <person name="Wilkins M.J."/>
            <person name="Williams K.H."/>
            <person name="Banfield J.F."/>
        </authorList>
    </citation>
    <scope>NUCLEOTIDE SEQUENCE [LARGE SCALE GENOMIC DNA]</scope>
</reference>
<dbReference type="SUPFAM" id="SSF52540">
    <property type="entry name" value="P-loop containing nucleoside triphosphate hydrolases"/>
    <property type="match status" value="1"/>
</dbReference>
<evidence type="ECO:0000313" key="3">
    <source>
        <dbReference type="Proteomes" id="UP000034293"/>
    </source>
</evidence>
<evidence type="ECO:0000259" key="1">
    <source>
        <dbReference type="Pfam" id="PF01712"/>
    </source>
</evidence>
<keyword evidence="2" id="KW-0808">Transferase</keyword>
<dbReference type="Gene3D" id="3.40.50.300">
    <property type="entry name" value="P-loop containing nucleotide triphosphate hydrolases"/>
    <property type="match status" value="1"/>
</dbReference>
<dbReference type="Pfam" id="PF01712">
    <property type="entry name" value="dNK"/>
    <property type="match status" value="1"/>
</dbReference>
<feature type="domain" description="Deoxynucleoside kinase" evidence="1">
    <location>
        <begin position="22"/>
        <end position="193"/>
    </location>
</feature>
<comment type="caution">
    <text evidence="2">The sequence shown here is derived from an EMBL/GenBank/DDBJ whole genome shotgun (WGS) entry which is preliminary data.</text>
</comment>
<keyword evidence="2" id="KW-0418">Kinase</keyword>
<dbReference type="GO" id="GO:0019136">
    <property type="term" value="F:deoxynucleoside kinase activity"/>
    <property type="evidence" value="ECO:0007669"/>
    <property type="project" value="TreeGrafter"/>
</dbReference>
<dbReference type="AlphaFoldDB" id="A0A0G0SLD2"/>
<dbReference type="Proteomes" id="UP000034293">
    <property type="component" value="Unassembled WGS sequence"/>
</dbReference>